<dbReference type="SUPFAM" id="SSF48403">
    <property type="entry name" value="Ankyrin repeat"/>
    <property type="match status" value="1"/>
</dbReference>
<dbReference type="SUPFAM" id="SSF49899">
    <property type="entry name" value="Concanavalin A-like lectins/glucanases"/>
    <property type="match status" value="1"/>
</dbReference>
<feature type="non-terminal residue" evidence="5">
    <location>
        <position position="1"/>
    </location>
</feature>
<feature type="repeat" description="ANK" evidence="3">
    <location>
        <begin position="237"/>
        <end position="269"/>
    </location>
</feature>
<organism evidence="5 6">
    <name type="scientific">Dreissena polymorpha</name>
    <name type="common">Zebra mussel</name>
    <name type="synonym">Mytilus polymorpha</name>
    <dbReference type="NCBI Taxonomy" id="45954"/>
    <lineage>
        <taxon>Eukaryota</taxon>
        <taxon>Metazoa</taxon>
        <taxon>Spiralia</taxon>
        <taxon>Lophotrochozoa</taxon>
        <taxon>Mollusca</taxon>
        <taxon>Bivalvia</taxon>
        <taxon>Autobranchia</taxon>
        <taxon>Heteroconchia</taxon>
        <taxon>Euheterodonta</taxon>
        <taxon>Imparidentia</taxon>
        <taxon>Neoheterodontei</taxon>
        <taxon>Myida</taxon>
        <taxon>Dreissenoidea</taxon>
        <taxon>Dreissenidae</taxon>
        <taxon>Dreissena</taxon>
    </lineage>
</organism>
<evidence type="ECO:0000259" key="4">
    <source>
        <dbReference type="PROSITE" id="PS51328"/>
    </source>
</evidence>
<gene>
    <name evidence="5" type="ORF">DPMN_118233</name>
</gene>
<proteinExistence type="predicted"/>
<reference evidence="5" key="2">
    <citation type="submission" date="2020-11" db="EMBL/GenBank/DDBJ databases">
        <authorList>
            <person name="McCartney M.A."/>
            <person name="Auch B."/>
            <person name="Kono T."/>
            <person name="Mallez S."/>
            <person name="Becker A."/>
            <person name="Gohl D.M."/>
            <person name="Silverstein K.A.T."/>
            <person name="Koren S."/>
            <person name="Bechman K.B."/>
            <person name="Herman A."/>
            <person name="Abrahante J.E."/>
            <person name="Garbe J."/>
        </authorList>
    </citation>
    <scope>NUCLEOTIDE SEQUENCE</scope>
    <source>
        <strain evidence="5">Duluth1</strain>
        <tissue evidence="5">Whole animal</tissue>
    </source>
</reference>
<evidence type="ECO:0000313" key="6">
    <source>
        <dbReference type="Proteomes" id="UP000828390"/>
    </source>
</evidence>
<dbReference type="GO" id="GO:0016020">
    <property type="term" value="C:membrane"/>
    <property type="evidence" value="ECO:0007669"/>
    <property type="project" value="InterPro"/>
</dbReference>
<feature type="repeat" description="ANK" evidence="3">
    <location>
        <begin position="400"/>
        <end position="432"/>
    </location>
</feature>
<feature type="domain" description="L-type lectin-like" evidence="4">
    <location>
        <begin position="545"/>
        <end position="663"/>
    </location>
</feature>
<feature type="repeat" description="ANK" evidence="3">
    <location>
        <begin position="270"/>
        <end position="302"/>
    </location>
</feature>
<dbReference type="Pfam" id="PF03388">
    <property type="entry name" value="Lectin_leg-like"/>
    <property type="match status" value="1"/>
</dbReference>
<dbReference type="Pfam" id="PF12796">
    <property type="entry name" value="Ank_2"/>
    <property type="match status" value="3"/>
</dbReference>
<feature type="repeat" description="ANK" evidence="3">
    <location>
        <begin position="303"/>
        <end position="335"/>
    </location>
</feature>
<keyword evidence="1" id="KW-0677">Repeat</keyword>
<feature type="repeat" description="ANK" evidence="3">
    <location>
        <begin position="167"/>
        <end position="199"/>
    </location>
</feature>
<dbReference type="InterPro" id="IPR005052">
    <property type="entry name" value="Lectin_leg"/>
</dbReference>
<dbReference type="Proteomes" id="UP000828390">
    <property type="component" value="Unassembled WGS sequence"/>
</dbReference>
<dbReference type="Gene3D" id="2.60.120.200">
    <property type="match status" value="1"/>
</dbReference>
<protein>
    <recommendedName>
        <fullName evidence="4">L-type lectin-like domain-containing protein</fullName>
    </recommendedName>
</protein>
<dbReference type="PROSITE" id="PS50297">
    <property type="entry name" value="ANK_REP_REGION"/>
    <property type="match status" value="6"/>
</dbReference>
<dbReference type="EMBL" id="JAIWYP010000005">
    <property type="protein sequence ID" value="KAH3816712.1"/>
    <property type="molecule type" value="Genomic_DNA"/>
</dbReference>
<dbReference type="InterPro" id="IPR013320">
    <property type="entry name" value="ConA-like_dom_sf"/>
</dbReference>
<dbReference type="Pfam" id="PF00023">
    <property type="entry name" value="Ank"/>
    <property type="match status" value="3"/>
</dbReference>
<dbReference type="InterPro" id="IPR036770">
    <property type="entry name" value="Ankyrin_rpt-contain_sf"/>
</dbReference>
<keyword evidence="6" id="KW-1185">Reference proteome</keyword>
<sequence length="663" mass="74483">MEAFETGHHRTETETTMATDAVDSETRSVQAMLVDWVMSLALSEEMLGKSEEMPEKSEEMLEKSEEMPVNSEEMLENWKSYIDTTIIYESCSSHYQPLTSLSHKDGDAEISDVVSCIRDGKCHCEEENKLQIKFRLIHLTCIHKDLLSVLKMLVCRGCDLEISSSFEGKNPLQLAVKYCNEGAVKTLLENGANTNVSDDQNDGSVTPIWYAVVHDFEAIVQLLLKQPLLNLNLKNKRGYPLLHWCLRSYESRYLDVLLSAGADPNVTDSNMNSAVMIAVSSHKVDVIKLLIRYGADVNKKNRRNETPLLVAVYGGQTDIMELFLDAGADPNCISRETPLFMASFEGDLQSVRMLIKYHANVRLTNDLKYSPLHVAAWNGHCEIVEELLKAGAPHDEQTSDLNTPLGLAAHGRHLSVVKKLLPLGCRVNVEDKDRDTPLLYAAYNGMTLTCKLLVELGANPNCSNRINATPLWNAVYMGHKETVKYLLKTNVQMEVSSVGINQHHHSDDVLLIYDQPRSPLWVAVERGHTDIVLLLLTAATWNTKDYLKREHTLVKPYSGSGMNIHLWDYVGTTMVTSNYIRLTPDRQSSQGAIWNSVPCMIKNWELHVQFKVHGQGKNLFGDGFAIWYARDKLQLGPVFGSKDYFVGMAIIADTYSNHNGPHN</sequence>
<dbReference type="InterPro" id="IPR002110">
    <property type="entry name" value="Ankyrin_rpt"/>
</dbReference>
<evidence type="ECO:0000313" key="5">
    <source>
        <dbReference type="EMBL" id="KAH3816712.1"/>
    </source>
</evidence>
<name>A0A9D4JQX0_DREPO</name>
<accession>A0A9D4JQX0</accession>
<feature type="repeat" description="ANK" evidence="3">
    <location>
        <begin position="334"/>
        <end position="366"/>
    </location>
</feature>
<dbReference type="PROSITE" id="PS51328">
    <property type="entry name" value="L_LECTIN_LIKE"/>
    <property type="match status" value="1"/>
</dbReference>
<dbReference type="PANTHER" id="PTHR24173:SF74">
    <property type="entry name" value="ANKYRIN REPEAT DOMAIN-CONTAINING PROTEIN 16"/>
    <property type="match status" value="1"/>
</dbReference>
<feature type="repeat" description="ANK" evidence="3">
    <location>
        <begin position="433"/>
        <end position="465"/>
    </location>
</feature>
<dbReference type="AlphaFoldDB" id="A0A9D4JQX0"/>
<evidence type="ECO:0000256" key="1">
    <source>
        <dbReference type="ARBA" id="ARBA00022737"/>
    </source>
</evidence>
<dbReference type="PANTHER" id="PTHR24173">
    <property type="entry name" value="ANKYRIN REPEAT CONTAINING"/>
    <property type="match status" value="1"/>
</dbReference>
<dbReference type="SMART" id="SM00248">
    <property type="entry name" value="ANK"/>
    <property type="match status" value="12"/>
</dbReference>
<dbReference type="PROSITE" id="PS50088">
    <property type="entry name" value="ANK_REPEAT"/>
    <property type="match status" value="8"/>
</dbReference>
<evidence type="ECO:0000256" key="2">
    <source>
        <dbReference type="ARBA" id="ARBA00023043"/>
    </source>
</evidence>
<reference evidence="5" key="1">
    <citation type="journal article" date="2019" name="bioRxiv">
        <title>The Genome of the Zebra Mussel, Dreissena polymorpha: A Resource for Invasive Species Research.</title>
        <authorList>
            <person name="McCartney M.A."/>
            <person name="Auch B."/>
            <person name="Kono T."/>
            <person name="Mallez S."/>
            <person name="Zhang Y."/>
            <person name="Obille A."/>
            <person name="Becker A."/>
            <person name="Abrahante J.E."/>
            <person name="Garbe J."/>
            <person name="Badalamenti J.P."/>
            <person name="Herman A."/>
            <person name="Mangelson H."/>
            <person name="Liachko I."/>
            <person name="Sullivan S."/>
            <person name="Sone E.D."/>
            <person name="Koren S."/>
            <person name="Silverstein K.A.T."/>
            <person name="Beckman K.B."/>
            <person name="Gohl D.M."/>
        </authorList>
    </citation>
    <scope>NUCLEOTIDE SEQUENCE</scope>
    <source>
        <strain evidence="5">Duluth1</strain>
        <tissue evidence="5">Whole animal</tissue>
    </source>
</reference>
<keyword evidence="2 3" id="KW-0040">ANK repeat</keyword>
<feature type="repeat" description="ANK" evidence="3">
    <location>
        <begin position="367"/>
        <end position="399"/>
    </location>
</feature>
<dbReference type="Gene3D" id="1.25.40.20">
    <property type="entry name" value="Ankyrin repeat-containing domain"/>
    <property type="match status" value="4"/>
</dbReference>
<evidence type="ECO:0000256" key="3">
    <source>
        <dbReference type="PROSITE-ProRule" id="PRU00023"/>
    </source>
</evidence>
<comment type="caution">
    <text evidence="5">The sequence shown here is derived from an EMBL/GenBank/DDBJ whole genome shotgun (WGS) entry which is preliminary data.</text>
</comment>